<feature type="compositionally biased region" description="Low complexity" evidence="1">
    <location>
        <begin position="65"/>
        <end position="87"/>
    </location>
</feature>
<feature type="compositionally biased region" description="Low complexity" evidence="1">
    <location>
        <begin position="33"/>
        <end position="50"/>
    </location>
</feature>
<sequence>MHLTSPTRSTHTEHTRQRPHAAATPGRPRRLPCRVVPRGQLPGDPTGAAPTPAPRRPVLPRPPRHGSSAPAASHSAVRAAPAQAPSSDLPLCRLSTPTQLEEERRREGLELRMQQMEAEQQRRIEEAERQRQEQMAQMYSYIQSLSVQMGYTPPPMQFASPPPPISPNPPSAASNEATEDQDLSHWCRTLFPSPQ</sequence>
<evidence type="ECO:0000313" key="3">
    <source>
        <dbReference type="Proteomes" id="UP000275267"/>
    </source>
</evidence>
<feature type="compositionally biased region" description="Pro residues" evidence="1">
    <location>
        <begin position="152"/>
        <end position="170"/>
    </location>
</feature>
<accession>A0A3L6TRB4</accession>
<evidence type="ECO:0000313" key="2">
    <source>
        <dbReference type="EMBL" id="RLN42041.1"/>
    </source>
</evidence>
<proteinExistence type="predicted"/>
<protein>
    <submittedName>
        <fullName evidence="2">Uncharacterized protein</fullName>
    </submittedName>
</protein>
<dbReference type="AlphaFoldDB" id="A0A3L6TRB4"/>
<feature type="compositionally biased region" description="Pro residues" evidence="1">
    <location>
        <begin position="51"/>
        <end position="61"/>
    </location>
</feature>
<dbReference type="EMBL" id="PQIB02000001">
    <property type="protein sequence ID" value="RLN42041.1"/>
    <property type="molecule type" value="Genomic_DNA"/>
</dbReference>
<evidence type="ECO:0000256" key="1">
    <source>
        <dbReference type="SAM" id="MobiDB-lite"/>
    </source>
</evidence>
<feature type="region of interest" description="Disordered" evidence="1">
    <location>
        <begin position="152"/>
        <end position="195"/>
    </location>
</feature>
<reference evidence="3" key="1">
    <citation type="journal article" date="2019" name="Nat. Commun.">
        <title>The genome of broomcorn millet.</title>
        <authorList>
            <person name="Zou C."/>
            <person name="Miki D."/>
            <person name="Li D."/>
            <person name="Tang Q."/>
            <person name="Xiao L."/>
            <person name="Rajput S."/>
            <person name="Deng P."/>
            <person name="Jia W."/>
            <person name="Huang R."/>
            <person name="Zhang M."/>
            <person name="Sun Y."/>
            <person name="Hu J."/>
            <person name="Fu X."/>
            <person name="Schnable P.S."/>
            <person name="Li F."/>
            <person name="Zhang H."/>
            <person name="Feng B."/>
            <person name="Zhu X."/>
            <person name="Liu R."/>
            <person name="Schnable J.C."/>
            <person name="Zhu J.-K."/>
            <person name="Zhang H."/>
        </authorList>
    </citation>
    <scope>NUCLEOTIDE SEQUENCE [LARGE SCALE GENOMIC DNA]</scope>
</reference>
<organism evidence="2 3">
    <name type="scientific">Panicum miliaceum</name>
    <name type="common">Proso millet</name>
    <name type="synonym">Broomcorn millet</name>
    <dbReference type="NCBI Taxonomy" id="4540"/>
    <lineage>
        <taxon>Eukaryota</taxon>
        <taxon>Viridiplantae</taxon>
        <taxon>Streptophyta</taxon>
        <taxon>Embryophyta</taxon>
        <taxon>Tracheophyta</taxon>
        <taxon>Spermatophyta</taxon>
        <taxon>Magnoliopsida</taxon>
        <taxon>Liliopsida</taxon>
        <taxon>Poales</taxon>
        <taxon>Poaceae</taxon>
        <taxon>PACMAD clade</taxon>
        <taxon>Panicoideae</taxon>
        <taxon>Panicodae</taxon>
        <taxon>Paniceae</taxon>
        <taxon>Panicinae</taxon>
        <taxon>Panicum</taxon>
        <taxon>Panicum sect. Panicum</taxon>
    </lineage>
</organism>
<comment type="caution">
    <text evidence="2">The sequence shown here is derived from an EMBL/GenBank/DDBJ whole genome shotgun (WGS) entry which is preliminary data.</text>
</comment>
<keyword evidence="3" id="KW-1185">Reference proteome</keyword>
<name>A0A3L6TRB4_PANMI</name>
<dbReference type="Proteomes" id="UP000275267">
    <property type="component" value="Unassembled WGS sequence"/>
</dbReference>
<feature type="region of interest" description="Disordered" evidence="1">
    <location>
        <begin position="1"/>
        <end position="105"/>
    </location>
</feature>
<gene>
    <name evidence="2" type="ORF">C2845_PM01G33620</name>
</gene>